<name>A0A4R6RL78_9HYPH</name>
<reference evidence="1 2" key="1">
    <citation type="submission" date="2019-03" db="EMBL/GenBank/DDBJ databases">
        <title>Genomic Encyclopedia of Type Strains, Phase IV (KMG-IV): sequencing the most valuable type-strain genomes for metagenomic binning, comparative biology and taxonomic classification.</title>
        <authorList>
            <person name="Goeker M."/>
        </authorList>
    </citation>
    <scope>NUCLEOTIDE SEQUENCE [LARGE SCALE GENOMIC DNA]</scope>
    <source>
        <strain evidence="1 2">DSM 102969</strain>
    </source>
</reference>
<dbReference type="InterPro" id="IPR007833">
    <property type="entry name" value="Capsule_polysaccharide_synth"/>
</dbReference>
<dbReference type="OrthoDB" id="543755at2"/>
<keyword evidence="2" id="KW-1185">Reference proteome</keyword>
<protein>
    <submittedName>
        <fullName evidence="1">Capsular polysaccharide biosynthesis protein</fullName>
    </submittedName>
</protein>
<dbReference type="Pfam" id="PF05159">
    <property type="entry name" value="Capsule_synth"/>
    <property type="match status" value="1"/>
</dbReference>
<gene>
    <name evidence="1" type="ORF">EDD54_1306</name>
</gene>
<sequence>MTTRARACTTSSVGTRLRRAVELLRARADALAFLVRLAAAVALHRRSAARCFCFAVSRNKHAAVRAEHPAARIVSCRIHKVGDGYAEQPAFVRRAARRLVRAAHAAGMPIAVWGYADRLALGVDFAGDAPVERLERAVWGPPVDSDAPVFAYVLDRGAPYFDGRRATDLERAAETVGDAELAEDDALLDRLLAGRFQKYAGLGGDLAVDLGPEDLVIAGQCVGDAAWIETDALVEDNVALVLAAVADIPARRVFYKPHPFNRTKAADRERLAAVPGLVQLDPATAFAAIVERRPKIAVATSGAGLEAAVRGCEVHTFGTSFYSHRGFTVDRTVCDRRRRRLDARAMLAVTLFHYTRYADRAAGRALAAREAVERILGAPAGGRP</sequence>
<evidence type="ECO:0000313" key="1">
    <source>
        <dbReference type="EMBL" id="TDP87411.1"/>
    </source>
</evidence>
<dbReference type="GO" id="GO:0015774">
    <property type="term" value="P:polysaccharide transport"/>
    <property type="evidence" value="ECO:0007669"/>
    <property type="project" value="InterPro"/>
</dbReference>
<accession>A0A4R6RL78</accession>
<dbReference type="RefSeq" id="WP_126535463.1">
    <property type="nucleotide sequence ID" value="NZ_BSPM01000008.1"/>
</dbReference>
<evidence type="ECO:0000313" key="2">
    <source>
        <dbReference type="Proteomes" id="UP000294547"/>
    </source>
</evidence>
<dbReference type="EMBL" id="SNXY01000006">
    <property type="protein sequence ID" value="TDP87411.1"/>
    <property type="molecule type" value="Genomic_DNA"/>
</dbReference>
<dbReference type="Proteomes" id="UP000294547">
    <property type="component" value="Unassembled WGS sequence"/>
</dbReference>
<organism evidence="1 2">
    <name type="scientific">Oharaeibacter diazotrophicus</name>
    <dbReference type="NCBI Taxonomy" id="1920512"/>
    <lineage>
        <taxon>Bacteria</taxon>
        <taxon>Pseudomonadati</taxon>
        <taxon>Pseudomonadota</taxon>
        <taxon>Alphaproteobacteria</taxon>
        <taxon>Hyphomicrobiales</taxon>
        <taxon>Pleomorphomonadaceae</taxon>
        <taxon>Oharaeibacter</taxon>
    </lineage>
</organism>
<dbReference type="GO" id="GO:0000271">
    <property type="term" value="P:polysaccharide biosynthetic process"/>
    <property type="evidence" value="ECO:0007669"/>
    <property type="project" value="InterPro"/>
</dbReference>
<dbReference type="AlphaFoldDB" id="A0A4R6RL78"/>
<comment type="caution">
    <text evidence="1">The sequence shown here is derived from an EMBL/GenBank/DDBJ whole genome shotgun (WGS) entry which is preliminary data.</text>
</comment>
<proteinExistence type="predicted"/>